<dbReference type="EMBL" id="CM007900">
    <property type="protein sequence ID" value="OTG07559.1"/>
    <property type="molecule type" value="Genomic_DNA"/>
</dbReference>
<gene>
    <name evidence="1" type="ORF">HannXRQ_Chr11g0331801</name>
</gene>
<organism evidence="1 2">
    <name type="scientific">Helianthus annuus</name>
    <name type="common">Common sunflower</name>
    <dbReference type="NCBI Taxonomy" id="4232"/>
    <lineage>
        <taxon>Eukaryota</taxon>
        <taxon>Viridiplantae</taxon>
        <taxon>Streptophyta</taxon>
        <taxon>Embryophyta</taxon>
        <taxon>Tracheophyta</taxon>
        <taxon>Spermatophyta</taxon>
        <taxon>Magnoliopsida</taxon>
        <taxon>eudicotyledons</taxon>
        <taxon>Gunneridae</taxon>
        <taxon>Pentapetalae</taxon>
        <taxon>asterids</taxon>
        <taxon>campanulids</taxon>
        <taxon>Asterales</taxon>
        <taxon>Asteraceae</taxon>
        <taxon>Asteroideae</taxon>
        <taxon>Heliantheae alliance</taxon>
        <taxon>Heliantheae</taxon>
        <taxon>Helianthus</taxon>
    </lineage>
</organism>
<proteinExistence type="predicted"/>
<keyword evidence="2" id="KW-1185">Reference proteome</keyword>
<evidence type="ECO:0000313" key="2">
    <source>
        <dbReference type="Proteomes" id="UP000215914"/>
    </source>
</evidence>
<name>A0A251T9W6_HELAN</name>
<accession>A0A251T9W6</accession>
<dbReference type="Proteomes" id="UP000215914">
    <property type="component" value="Chromosome 11"/>
</dbReference>
<evidence type="ECO:0000313" key="1">
    <source>
        <dbReference type="EMBL" id="OTG07559.1"/>
    </source>
</evidence>
<dbReference type="AlphaFoldDB" id="A0A251T9W6"/>
<protein>
    <submittedName>
        <fullName evidence="1">Uncharacterized protein</fullName>
    </submittedName>
</protein>
<sequence>MVNNLKKVAEEVNTEAVEVEAMKEIKLVQEEVLKDVETEKSKEIVEVNVEAEKAVTEEQQIGEDEKKTKSLAEVKNENLEACDAGDEASVEEKQNVAEMKQTEISEKTKVPIIEVVGGSTKPKKETMEVGAAWHMQRRKRLLYPGLVEQGV</sequence>
<dbReference type="InParanoid" id="A0A251T9W6"/>
<reference evidence="2" key="1">
    <citation type="journal article" date="2017" name="Nature">
        <title>The sunflower genome provides insights into oil metabolism, flowering and Asterid evolution.</title>
        <authorList>
            <person name="Badouin H."/>
            <person name="Gouzy J."/>
            <person name="Grassa C.J."/>
            <person name="Murat F."/>
            <person name="Staton S.E."/>
            <person name="Cottret L."/>
            <person name="Lelandais-Briere C."/>
            <person name="Owens G.L."/>
            <person name="Carrere S."/>
            <person name="Mayjonade B."/>
            <person name="Legrand L."/>
            <person name="Gill N."/>
            <person name="Kane N.C."/>
            <person name="Bowers J.E."/>
            <person name="Hubner S."/>
            <person name="Bellec A."/>
            <person name="Berard A."/>
            <person name="Berges H."/>
            <person name="Blanchet N."/>
            <person name="Boniface M.C."/>
            <person name="Brunel D."/>
            <person name="Catrice O."/>
            <person name="Chaidir N."/>
            <person name="Claudel C."/>
            <person name="Donnadieu C."/>
            <person name="Faraut T."/>
            <person name="Fievet G."/>
            <person name="Helmstetter N."/>
            <person name="King M."/>
            <person name="Knapp S.J."/>
            <person name="Lai Z."/>
            <person name="Le Paslier M.C."/>
            <person name="Lippi Y."/>
            <person name="Lorenzon L."/>
            <person name="Mandel J.R."/>
            <person name="Marage G."/>
            <person name="Marchand G."/>
            <person name="Marquand E."/>
            <person name="Bret-Mestries E."/>
            <person name="Morien E."/>
            <person name="Nambeesan S."/>
            <person name="Nguyen T."/>
            <person name="Pegot-Espagnet P."/>
            <person name="Pouilly N."/>
            <person name="Raftis F."/>
            <person name="Sallet E."/>
            <person name="Schiex T."/>
            <person name="Thomas J."/>
            <person name="Vandecasteele C."/>
            <person name="Vares D."/>
            <person name="Vear F."/>
            <person name="Vautrin S."/>
            <person name="Crespi M."/>
            <person name="Mangin B."/>
            <person name="Burke J.M."/>
            <person name="Salse J."/>
            <person name="Munos S."/>
            <person name="Vincourt P."/>
            <person name="Rieseberg L.H."/>
            <person name="Langlade N.B."/>
        </authorList>
    </citation>
    <scope>NUCLEOTIDE SEQUENCE [LARGE SCALE GENOMIC DNA]</scope>
    <source>
        <strain evidence="2">cv. SF193</strain>
    </source>
</reference>